<dbReference type="STRING" id="547559.Nmag_2163"/>
<feature type="transmembrane region" description="Helical" evidence="1">
    <location>
        <begin position="143"/>
        <end position="163"/>
    </location>
</feature>
<dbReference type="PaxDb" id="547559-Nmag_2163"/>
<feature type="transmembrane region" description="Helical" evidence="1">
    <location>
        <begin position="45"/>
        <end position="64"/>
    </location>
</feature>
<keyword evidence="1" id="KW-0472">Membrane</keyword>
<reference evidence="2 3" key="2">
    <citation type="journal article" date="2012" name="BMC Genomics">
        <title>A comparative genomics perspective on the genetic content of the alkaliphilic haloarchaeon Natrialba magadii ATCC 43099T.</title>
        <authorList>
            <person name="Siddaramappa S."/>
            <person name="Challacombe J.F."/>
            <person name="Decastro R.E."/>
            <person name="Pfeiffer F."/>
            <person name="Sastre D.E."/>
            <person name="Gimenez M.I."/>
            <person name="Paggi R.A."/>
            <person name="Detter J.C."/>
            <person name="Davenport K.W."/>
            <person name="Goodwin L.A."/>
            <person name="Kyrpides N."/>
            <person name="Tapia R."/>
            <person name="Pitluck S."/>
            <person name="Lucas S."/>
            <person name="Woyke T."/>
            <person name="Maupin-Furlow J.A."/>
        </authorList>
    </citation>
    <scope>NUCLEOTIDE SEQUENCE [LARGE SCALE GENOMIC DNA]</scope>
    <source>
        <strain evidence="3">ATCC 43099 / DSM 3394 / CCM 3739 / CIP 104546 / IAM 13178 / JCM 8861 / NBRC 102185 / NCIMB 2190 / MS3</strain>
    </source>
</reference>
<dbReference type="eggNOG" id="arCOG02438">
    <property type="taxonomic scope" value="Archaea"/>
</dbReference>
<proteinExistence type="predicted"/>
<gene>
    <name evidence="2" type="ordered locus">Nmag_2163</name>
</gene>
<keyword evidence="1" id="KW-0812">Transmembrane</keyword>
<dbReference type="AlphaFoldDB" id="D3SW69"/>
<dbReference type="EMBL" id="CP001932">
    <property type="protein sequence ID" value="ADD05730.1"/>
    <property type="molecule type" value="Genomic_DNA"/>
</dbReference>
<reference evidence="3" key="1">
    <citation type="submission" date="2010-02" db="EMBL/GenBank/DDBJ databases">
        <title>Complete sequence of chromosome of Natrialba magadii ATCC 43099.</title>
        <authorList>
            <consortium name="US DOE Joint Genome Institute"/>
            <person name="Lucas S."/>
            <person name="Copeland A."/>
            <person name="Lapidus A."/>
            <person name="Cheng J.-F."/>
            <person name="Bruce D."/>
            <person name="Goodwin L."/>
            <person name="Pitluck S."/>
            <person name="Davenport K."/>
            <person name="Saunders E."/>
            <person name="Detter J.C."/>
            <person name="Han C."/>
            <person name="Tapia R."/>
            <person name="Land M."/>
            <person name="Hauser L."/>
            <person name="Kyrpides N."/>
            <person name="Mikhailova N."/>
            <person name="De Castro R.E."/>
            <person name="Maupin-Furlow J.A."/>
            <person name="Woyke T."/>
        </authorList>
    </citation>
    <scope>NUCLEOTIDE SEQUENCE [LARGE SCALE GENOMIC DNA]</scope>
    <source>
        <strain evidence="3">ATCC 43099 / DSM 3394 / CCM 3739 / CIP 104546 / IAM 13178 / JCM 8861 / NBRC 102185 / NCIMB 2190 / MS3</strain>
    </source>
</reference>
<dbReference type="HOGENOM" id="CLU_914040_0_0_2"/>
<organism evidence="2 3">
    <name type="scientific">Natrialba magadii (strain ATCC 43099 / DSM 3394 / CCM 3739 / CIP 104546 / IAM 13178 / JCM 8861 / NBRC 102185 / NCIMB 2190 / MS3)</name>
    <name type="common">Natronobacterium magadii</name>
    <dbReference type="NCBI Taxonomy" id="547559"/>
    <lineage>
        <taxon>Archaea</taxon>
        <taxon>Methanobacteriati</taxon>
        <taxon>Methanobacteriota</taxon>
        <taxon>Stenosarchaea group</taxon>
        <taxon>Halobacteria</taxon>
        <taxon>Halobacteriales</taxon>
        <taxon>Natrialbaceae</taxon>
        <taxon>Natrialba</taxon>
    </lineage>
</organism>
<dbReference type="PANTHER" id="PTHR43471">
    <property type="entry name" value="ABC TRANSPORTER PERMEASE"/>
    <property type="match status" value="1"/>
</dbReference>
<evidence type="ECO:0000256" key="1">
    <source>
        <dbReference type="SAM" id="Phobius"/>
    </source>
</evidence>
<dbReference type="RefSeq" id="WP_012996641.1">
    <property type="nucleotide sequence ID" value="NC_013922.1"/>
</dbReference>
<accession>D3SW69</accession>
<evidence type="ECO:0000313" key="2">
    <source>
        <dbReference type="EMBL" id="ADD05730.1"/>
    </source>
</evidence>
<dbReference type="KEGG" id="nmg:Nmag_2163"/>
<dbReference type="OrthoDB" id="86287at2157"/>
<dbReference type="Proteomes" id="UP000001879">
    <property type="component" value="Chromosome"/>
</dbReference>
<dbReference type="GeneID" id="8825008"/>
<dbReference type="Pfam" id="PF12679">
    <property type="entry name" value="ABC2_membrane_2"/>
    <property type="match status" value="1"/>
</dbReference>
<protein>
    <submittedName>
        <fullName evidence="2">ABC-type transport system permease protein</fullName>
    </submittedName>
</protein>
<feature type="transmembrane region" description="Helical" evidence="1">
    <location>
        <begin position="84"/>
        <end position="107"/>
    </location>
</feature>
<dbReference type="GO" id="GO:0140359">
    <property type="term" value="F:ABC-type transporter activity"/>
    <property type="evidence" value="ECO:0007669"/>
    <property type="project" value="InterPro"/>
</dbReference>
<keyword evidence="1" id="KW-1133">Transmembrane helix</keyword>
<dbReference type="GO" id="GO:0005886">
    <property type="term" value="C:plasma membrane"/>
    <property type="evidence" value="ECO:0007669"/>
    <property type="project" value="UniProtKB-SubCell"/>
</dbReference>
<feature type="transmembrane region" description="Helical" evidence="1">
    <location>
        <begin position="175"/>
        <end position="199"/>
    </location>
</feature>
<evidence type="ECO:0000313" key="3">
    <source>
        <dbReference type="Proteomes" id="UP000001879"/>
    </source>
</evidence>
<name>D3SW69_NATMM</name>
<keyword evidence="3" id="KW-1185">Reference proteome</keyword>
<dbReference type="PANTHER" id="PTHR43471:SF1">
    <property type="entry name" value="ABC TRANSPORTER PERMEASE PROTEIN NOSY-RELATED"/>
    <property type="match status" value="1"/>
</dbReference>
<feature type="transmembrane region" description="Helical" evidence="1">
    <location>
        <begin position="205"/>
        <end position="224"/>
    </location>
</feature>
<feature type="transmembrane region" description="Helical" evidence="1">
    <location>
        <begin position="277"/>
        <end position="297"/>
    </location>
</feature>
<sequence>MANQKNRSGLIRDYCRTFLGNYDPRRPYQVFLLECQLISRSTTNLVIAAAVFVVFVAPIAWVSGETSGSSEWSAFVVLEEGHTISAAYWFHGIDIYVVLLPLFAFLFGYGTIASERDDGTLTVLGSLPITRFDIYIGKALARIFVFSGVVFVGVLAGSLGVFAANPMTASPHAHLLASVPTVLFGTALVSIAIAVSALLSSRLHALSGAIVGYFGLVFGAVWTLGSAPLAIVGHPFHGYSVLIATLFDTMYPSLGVALSSGSQSPDTLLLLFVTKPVAILVLFAWICGSLAIGYLGFRREVILS</sequence>